<dbReference type="EMBL" id="CP025096">
    <property type="protein sequence ID" value="AUD05256.1"/>
    <property type="molecule type" value="Genomic_DNA"/>
</dbReference>
<accession>A0A2K8Z5U0</accession>
<comment type="function">
    <text evidence="10">Catalyzes the transfer of an acyl group from acyl-phosphate (acyl-PO(4)) to glycerol-3-phosphate (G3P) to form lysophosphatidic acid (LPA). This enzyme utilizes acyl-phosphate as fatty acyl donor, but not acyl-CoA or acyl-ACP.</text>
</comment>
<dbReference type="Pfam" id="PF02660">
    <property type="entry name" value="G3P_acyltransf"/>
    <property type="match status" value="1"/>
</dbReference>
<dbReference type="NCBIfam" id="TIGR00023">
    <property type="entry name" value="glycerol-3-phosphate 1-O-acyltransferase PlsY"/>
    <property type="match status" value="1"/>
</dbReference>
<dbReference type="PANTHER" id="PTHR30309">
    <property type="entry name" value="INNER MEMBRANE PROTEIN YGIH"/>
    <property type="match status" value="1"/>
</dbReference>
<keyword evidence="2 10" id="KW-0444">Lipid biosynthesis</keyword>
<keyword evidence="12" id="KW-1185">Reference proteome</keyword>
<keyword evidence="5 10" id="KW-1133">Transmembrane helix</keyword>
<dbReference type="UniPathway" id="UPA00085"/>
<evidence type="ECO:0000313" key="12">
    <source>
        <dbReference type="Proteomes" id="UP000232883"/>
    </source>
</evidence>
<keyword evidence="7 10" id="KW-0472">Membrane</keyword>
<evidence type="ECO:0000256" key="4">
    <source>
        <dbReference type="ARBA" id="ARBA00022692"/>
    </source>
</evidence>
<evidence type="ECO:0000313" key="11">
    <source>
        <dbReference type="EMBL" id="AUD05256.1"/>
    </source>
</evidence>
<dbReference type="KEGG" id="spir:CWM47_27470"/>
<keyword evidence="1 10" id="KW-1003">Cell membrane</keyword>
<keyword evidence="6 10" id="KW-0443">Lipid metabolism</keyword>
<evidence type="ECO:0000256" key="10">
    <source>
        <dbReference type="HAMAP-Rule" id="MF_01043"/>
    </source>
</evidence>
<dbReference type="Proteomes" id="UP000232883">
    <property type="component" value="Chromosome"/>
</dbReference>
<evidence type="ECO:0000256" key="3">
    <source>
        <dbReference type="ARBA" id="ARBA00022679"/>
    </source>
</evidence>
<evidence type="ECO:0000256" key="8">
    <source>
        <dbReference type="ARBA" id="ARBA00023209"/>
    </source>
</evidence>
<keyword evidence="8 10" id="KW-0594">Phospholipid biosynthesis</keyword>
<comment type="subunit">
    <text evidence="10">Probably interacts with PlsX.</text>
</comment>
<name>A0A2K8Z5U0_9BACT</name>
<evidence type="ECO:0000256" key="7">
    <source>
        <dbReference type="ARBA" id="ARBA00023136"/>
    </source>
</evidence>
<keyword evidence="9 10" id="KW-1208">Phospholipid metabolism</keyword>
<feature type="transmembrane region" description="Helical" evidence="10">
    <location>
        <begin position="151"/>
        <end position="169"/>
    </location>
</feature>
<dbReference type="OrthoDB" id="9777124at2"/>
<dbReference type="SMART" id="SM01207">
    <property type="entry name" value="G3P_acyltransf"/>
    <property type="match status" value="1"/>
</dbReference>
<dbReference type="EC" id="2.3.1.275" evidence="10"/>
<dbReference type="InterPro" id="IPR003811">
    <property type="entry name" value="G3P_acylTferase_PlsY"/>
</dbReference>
<dbReference type="RefSeq" id="WP_100991820.1">
    <property type="nucleotide sequence ID" value="NZ_CP025096.1"/>
</dbReference>
<evidence type="ECO:0000256" key="1">
    <source>
        <dbReference type="ARBA" id="ARBA00022475"/>
    </source>
</evidence>
<evidence type="ECO:0000256" key="9">
    <source>
        <dbReference type="ARBA" id="ARBA00023264"/>
    </source>
</evidence>
<dbReference type="AlphaFoldDB" id="A0A2K8Z5U0"/>
<evidence type="ECO:0000256" key="2">
    <source>
        <dbReference type="ARBA" id="ARBA00022516"/>
    </source>
</evidence>
<protein>
    <recommendedName>
        <fullName evidence="10">Glycerol-3-phosphate acyltransferase</fullName>
    </recommendedName>
    <alternativeName>
        <fullName evidence="10">Acyl-PO4 G3P acyltransferase</fullName>
    </alternativeName>
    <alternativeName>
        <fullName evidence="10">Acyl-phosphate--glycerol-3-phosphate acyltransferase</fullName>
    </alternativeName>
    <alternativeName>
        <fullName evidence="10">G3P acyltransferase</fullName>
        <shortName evidence="10">GPAT</shortName>
        <ecNumber evidence="10">2.3.1.275</ecNumber>
    </alternativeName>
    <alternativeName>
        <fullName evidence="10">Lysophosphatidic acid synthase</fullName>
        <shortName evidence="10">LPA synthase</shortName>
    </alternativeName>
</protein>
<sequence length="221" mass="24035">MNIFLISMTVVVAYLLGSIPTAVWYGQGFFGLDIRKFGSGNAGATNTFRVLGKRAGTIVMLVDVLKGYTAAVLSSLLWYADVITDNEILTFKIVFGLVAVIGHLYPVFANFKGGKGVATLLGMMLATHPEMAAVCIGIFLLVVIASQYVSLGSIMAALAFPVLLLLRIFGQKESPLLIVFGFVVFLLVVLTHQKNIGRLLRGQESRTVLIRLRKKNDKLQP</sequence>
<proteinExistence type="inferred from homology"/>
<keyword evidence="11" id="KW-0012">Acyltransferase</keyword>
<feature type="transmembrane region" description="Helical" evidence="10">
    <location>
        <begin position="91"/>
        <end position="108"/>
    </location>
</feature>
<dbReference type="HAMAP" id="MF_01043">
    <property type="entry name" value="PlsY"/>
    <property type="match status" value="1"/>
</dbReference>
<feature type="transmembrane region" description="Helical" evidence="10">
    <location>
        <begin position="6"/>
        <end position="26"/>
    </location>
</feature>
<evidence type="ECO:0000256" key="5">
    <source>
        <dbReference type="ARBA" id="ARBA00022989"/>
    </source>
</evidence>
<reference evidence="11 12" key="1">
    <citation type="submission" date="2017-11" db="EMBL/GenBank/DDBJ databases">
        <title>Taxonomic description and genome sequences of Spirosoma HA7 sp. nov., isolated from pollen microhabitat of Corylus avellana.</title>
        <authorList>
            <person name="Ambika Manirajan B."/>
            <person name="Suarez C."/>
            <person name="Ratering S."/>
            <person name="Geissler-Plaum R."/>
            <person name="Cardinale M."/>
            <person name="Sylvia S."/>
        </authorList>
    </citation>
    <scope>NUCLEOTIDE SEQUENCE [LARGE SCALE GENOMIC DNA]</scope>
    <source>
        <strain evidence="11 12">HA7</strain>
    </source>
</reference>
<comment type="subcellular location">
    <subcellularLocation>
        <location evidence="10">Cell membrane</location>
        <topology evidence="10">Multi-pass membrane protein</topology>
    </subcellularLocation>
</comment>
<comment type="similarity">
    <text evidence="10">Belongs to the PlsY family.</text>
</comment>
<comment type="catalytic activity">
    <reaction evidence="10">
        <text>an acyl phosphate + sn-glycerol 3-phosphate = a 1-acyl-sn-glycero-3-phosphate + phosphate</text>
        <dbReference type="Rhea" id="RHEA:34075"/>
        <dbReference type="ChEBI" id="CHEBI:43474"/>
        <dbReference type="ChEBI" id="CHEBI:57597"/>
        <dbReference type="ChEBI" id="CHEBI:57970"/>
        <dbReference type="ChEBI" id="CHEBI:59918"/>
        <dbReference type="EC" id="2.3.1.275"/>
    </reaction>
</comment>
<feature type="transmembrane region" description="Helical" evidence="10">
    <location>
        <begin position="120"/>
        <end position="145"/>
    </location>
</feature>
<organism evidence="11 12">
    <name type="scientific">Spirosoma pollinicola</name>
    <dbReference type="NCBI Taxonomy" id="2057025"/>
    <lineage>
        <taxon>Bacteria</taxon>
        <taxon>Pseudomonadati</taxon>
        <taxon>Bacteroidota</taxon>
        <taxon>Cytophagia</taxon>
        <taxon>Cytophagales</taxon>
        <taxon>Cytophagaceae</taxon>
        <taxon>Spirosoma</taxon>
    </lineage>
</organism>
<dbReference type="PANTHER" id="PTHR30309:SF0">
    <property type="entry name" value="GLYCEROL-3-PHOSPHATE ACYLTRANSFERASE-RELATED"/>
    <property type="match status" value="1"/>
</dbReference>
<keyword evidence="4 10" id="KW-0812">Transmembrane</keyword>
<comment type="pathway">
    <text evidence="10">Lipid metabolism; phospholipid metabolism.</text>
</comment>
<feature type="transmembrane region" description="Helical" evidence="10">
    <location>
        <begin position="176"/>
        <end position="193"/>
    </location>
</feature>
<dbReference type="GO" id="GO:0043772">
    <property type="term" value="F:acyl-phosphate glycerol-3-phosphate acyltransferase activity"/>
    <property type="evidence" value="ECO:0007669"/>
    <property type="project" value="UniProtKB-UniRule"/>
</dbReference>
<gene>
    <name evidence="10 11" type="primary">plsY</name>
    <name evidence="11" type="ORF">CWM47_27470</name>
</gene>
<dbReference type="GO" id="GO:0008654">
    <property type="term" value="P:phospholipid biosynthetic process"/>
    <property type="evidence" value="ECO:0007669"/>
    <property type="project" value="UniProtKB-UniRule"/>
</dbReference>
<feature type="transmembrane region" description="Helical" evidence="10">
    <location>
        <begin position="58"/>
        <end position="79"/>
    </location>
</feature>
<evidence type="ECO:0000256" key="6">
    <source>
        <dbReference type="ARBA" id="ARBA00023098"/>
    </source>
</evidence>
<keyword evidence="3 10" id="KW-0808">Transferase</keyword>
<dbReference type="GO" id="GO:0005886">
    <property type="term" value="C:plasma membrane"/>
    <property type="evidence" value="ECO:0007669"/>
    <property type="project" value="UniProtKB-SubCell"/>
</dbReference>